<dbReference type="Pfam" id="PF05678">
    <property type="entry name" value="VQ"/>
    <property type="match status" value="1"/>
</dbReference>
<gene>
    <name evidence="4" type="primary">LOC105035460</name>
</gene>
<evidence type="ECO:0000259" key="2">
    <source>
        <dbReference type="Pfam" id="PF05678"/>
    </source>
</evidence>
<dbReference type="GeneID" id="105035460"/>
<dbReference type="GO" id="GO:0005516">
    <property type="term" value="F:calmodulin binding"/>
    <property type="evidence" value="ECO:0007669"/>
    <property type="project" value="TreeGrafter"/>
</dbReference>
<protein>
    <submittedName>
        <fullName evidence="4">Calmodulin-binding protein 25</fullName>
    </submittedName>
</protein>
<dbReference type="InParanoid" id="A0A6I9QH13"/>
<evidence type="ECO:0000256" key="1">
    <source>
        <dbReference type="SAM" id="MobiDB-lite"/>
    </source>
</evidence>
<feature type="compositionally biased region" description="Low complexity" evidence="1">
    <location>
        <begin position="33"/>
        <end position="58"/>
    </location>
</feature>
<accession>A0A6I9QH13</accession>
<sequence>MMAENCSTWASWISDAFAHESEALTRALQISLSDDSSAPNLPSSSSSSPSPETLSAGSFLLRPLPATGLDSASTRRRNPIPCSPSTKVSKRKSRASSKRSPTTYINADPANFRQMVQQVTGIRLGDAGVPVEPVLKPEPQRPTVGRPLLPQSCLPTLDTSAFWLDRAGMVGPAAAVHVSSFGPAAVEGPAFDFDPLASFPTLESWSVI</sequence>
<dbReference type="AlphaFoldDB" id="A0A6I9QH13"/>
<feature type="domain" description="VQ" evidence="2">
    <location>
        <begin position="99"/>
        <end position="122"/>
    </location>
</feature>
<name>A0A6I9QH13_ELAGV</name>
<evidence type="ECO:0000313" key="3">
    <source>
        <dbReference type="Proteomes" id="UP000504607"/>
    </source>
</evidence>
<dbReference type="GO" id="GO:0005634">
    <property type="term" value="C:nucleus"/>
    <property type="evidence" value="ECO:0007669"/>
    <property type="project" value="TreeGrafter"/>
</dbReference>
<dbReference type="PANTHER" id="PTHR33179:SF9">
    <property type="entry name" value="OS01G0278000 PROTEIN"/>
    <property type="match status" value="1"/>
</dbReference>
<feature type="compositionally biased region" description="Basic residues" evidence="1">
    <location>
        <begin position="88"/>
        <end position="97"/>
    </location>
</feature>
<keyword evidence="3" id="KW-1185">Reference proteome</keyword>
<evidence type="ECO:0000313" key="4">
    <source>
        <dbReference type="RefSeq" id="XP_010909328.1"/>
    </source>
</evidence>
<organism evidence="3 4">
    <name type="scientific">Elaeis guineensis var. tenera</name>
    <name type="common">Oil palm</name>
    <dbReference type="NCBI Taxonomy" id="51953"/>
    <lineage>
        <taxon>Eukaryota</taxon>
        <taxon>Viridiplantae</taxon>
        <taxon>Streptophyta</taxon>
        <taxon>Embryophyta</taxon>
        <taxon>Tracheophyta</taxon>
        <taxon>Spermatophyta</taxon>
        <taxon>Magnoliopsida</taxon>
        <taxon>Liliopsida</taxon>
        <taxon>Arecaceae</taxon>
        <taxon>Arecoideae</taxon>
        <taxon>Cocoseae</taxon>
        <taxon>Elaeidinae</taxon>
        <taxon>Elaeis</taxon>
    </lineage>
</organism>
<dbReference type="FunCoup" id="A0A6I9QH13">
    <property type="interactions" value="4"/>
</dbReference>
<dbReference type="PANTHER" id="PTHR33179">
    <property type="entry name" value="VQ MOTIF-CONTAINING PROTEIN"/>
    <property type="match status" value="1"/>
</dbReference>
<feature type="region of interest" description="Disordered" evidence="1">
    <location>
        <begin position="33"/>
        <end position="105"/>
    </location>
</feature>
<dbReference type="InterPro" id="IPR008889">
    <property type="entry name" value="VQ"/>
</dbReference>
<dbReference type="InterPro" id="IPR039609">
    <property type="entry name" value="VQ_15/22"/>
</dbReference>
<dbReference type="OrthoDB" id="780868at2759"/>
<dbReference type="RefSeq" id="XP_010909328.1">
    <property type="nucleotide sequence ID" value="XM_010911026.3"/>
</dbReference>
<dbReference type="GO" id="GO:0006970">
    <property type="term" value="P:response to osmotic stress"/>
    <property type="evidence" value="ECO:0007669"/>
    <property type="project" value="TreeGrafter"/>
</dbReference>
<dbReference type="KEGG" id="egu:105035460"/>
<proteinExistence type="predicted"/>
<dbReference type="Proteomes" id="UP000504607">
    <property type="component" value="Unplaced"/>
</dbReference>
<reference evidence="4" key="1">
    <citation type="submission" date="2025-08" db="UniProtKB">
        <authorList>
            <consortium name="RefSeq"/>
        </authorList>
    </citation>
    <scope>IDENTIFICATION</scope>
</reference>